<reference evidence="2 3" key="1">
    <citation type="submission" date="2019-04" db="EMBL/GenBank/DDBJ databases">
        <title>Genome of a novel bacterium Candidatus Jettenia ecosi reconstructed from metagenome of an anammox bioreactor.</title>
        <authorList>
            <person name="Mardanov A.V."/>
            <person name="Beletsky A.V."/>
            <person name="Ravin N.V."/>
            <person name="Botchkova E.A."/>
            <person name="Litti Y.V."/>
            <person name="Nozhevnikova A.N."/>
        </authorList>
    </citation>
    <scope>NUCLEOTIDE SEQUENCE [LARGE SCALE GENOMIC DNA]</scope>
    <source>
        <strain evidence="2">J2</strain>
    </source>
</reference>
<feature type="region of interest" description="Disordered" evidence="1">
    <location>
        <begin position="132"/>
        <end position="167"/>
    </location>
</feature>
<proteinExistence type="predicted"/>
<evidence type="ECO:0008006" key="4">
    <source>
        <dbReference type="Google" id="ProtNLM"/>
    </source>
</evidence>
<gene>
    <name evidence="2" type="ORF">JETT_1738</name>
</gene>
<feature type="compositionally biased region" description="Basic and acidic residues" evidence="1">
    <location>
        <begin position="142"/>
        <end position="167"/>
    </location>
</feature>
<accession>A0A533QC68</accession>
<comment type="caution">
    <text evidence="2">The sequence shown here is derived from an EMBL/GenBank/DDBJ whole genome shotgun (WGS) entry which is preliminary data.</text>
</comment>
<organism evidence="2 3">
    <name type="scientific">Candidatus Jettenia ecosi</name>
    <dbReference type="NCBI Taxonomy" id="2494326"/>
    <lineage>
        <taxon>Bacteria</taxon>
        <taxon>Pseudomonadati</taxon>
        <taxon>Planctomycetota</taxon>
        <taxon>Candidatus Brocadiia</taxon>
        <taxon>Candidatus Brocadiales</taxon>
        <taxon>Candidatus Brocadiaceae</taxon>
        <taxon>Candidatus Jettenia</taxon>
    </lineage>
</organism>
<sequence length="167" mass="18852">MERCSGVIILLLPLLIITAGLFGGETDRKTEGESVRKSKFILTTNDSLLSLRARDASVKEILEAIGRRMKIEMVANIPDERITLAFNKLPLEDAIKSLSKNYAFIKESGKEKGRVMKITILPEGKLREVVARQELPSPASEETIKEKPTRSEPFKFEFDPSEFEKEQ</sequence>
<evidence type="ECO:0000313" key="3">
    <source>
        <dbReference type="Proteomes" id="UP000319783"/>
    </source>
</evidence>
<evidence type="ECO:0000256" key="1">
    <source>
        <dbReference type="SAM" id="MobiDB-lite"/>
    </source>
</evidence>
<protein>
    <recommendedName>
        <fullName evidence="4">Secretin/TonB short N-terminal domain-containing protein</fullName>
    </recommendedName>
</protein>
<dbReference type="AlphaFoldDB" id="A0A533QC68"/>
<evidence type="ECO:0000313" key="2">
    <source>
        <dbReference type="EMBL" id="TLD42029.1"/>
    </source>
</evidence>
<dbReference type="Proteomes" id="UP000319783">
    <property type="component" value="Unassembled WGS sequence"/>
</dbReference>
<name>A0A533QC68_9BACT</name>
<dbReference type="EMBL" id="SULG01000030">
    <property type="protein sequence ID" value="TLD42029.1"/>
    <property type="molecule type" value="Genomic_DNA"/>
</dbReference>